<evidence type="ECO:0000256" key="2">
    <source>
        <dbReference type="ARBA" id="ARBA00005577"/>
    </source>
</evidence>
<accession>A0A8E0VKY8</accession>
<keyword evidence="6 7" id="KW-0472">Membrane</keyword>
<evidence type="ECO:0000313" key="9">
    <source>
        <dbReference type="Proteomes" id="UP000728185"/>
    </source>
</evidence>
<dbReference type="Pfam" id="PF06105">
    <property type="entry name" value="Aph-1"/>
    <property type="match status" value="1"/>
</dbReference>
<feature type="transmembrane region" description="Helical" evidence="7">
    <location>
        <begin position="48"/>
        <end position="72"/>
    </location>
</feature>
<dbReference type="OrthoDB" id="6507463at2759"/>
<keyword evidence="4" id="KW-0914">Notch signaling pathway</keyword>
<dbReference type="GO" id="GO:0016485">
    <property type="term" value="P:protein processing"/>
    <property type="evidence" value="ECO:0007669"/>
    <property type="project" value="InterPro"/>
</dbReference>
<dbReference type="GO" id="GO:0007219">
    <property type="term" value="P:Notch signaling pathway"/>
    <property type="evidence" value="ECO:0007669"/>
    <property type="project" value="UniProtKB-KW"/>
</dbReference>
<keyword evidence="5 7" id="KW-1133">Transmembrane helix</keyword>
<evidence type="ECO:0000313" key="8">
    <source>
        <dbReference type="EMBL" id="KAA0194084.1"/>
    </source>
</evidence>
<protein>
    <submittedName>
        <fullName evidence="8">Uncharacterized protein</fullName>
    </submittedName>
</protein>
<name>A0A8E0VKY8_9TREM</name>
<reference evidence="8" key="1">
    <citation type="submission" date="2019-05" db="EMBL/GenBank/DDBJ databases">
        <title>Annotation for the trematode Fasciolopsis buski.</title>
        <authorList>
            <person name="Choi Y.-J."/>
        </authorList>
    </citation>
    <scope>NUCLEOTIDE SEQUENCE</scope>
    <source>
        <strain evidence="8">HT</strain>
        <tissue evidence="8">Whole worm</tissue>
    </source>
</reference>
<gene>
    <name evidence="8" type="ORF">FBUS_10294</name>
</gene>
<dbReference type="Proteomes" id="UP000728185">
    <property type="component" value="Unassembled WGS sequence"/>
</dbReference>
<organism evidence="8 9">
    <name type="scientific">Fasciolopsis buskii</name>
    <dbReference type="NCBI Taxonomy" id="27845"/>
    <lineage>
        <taxon>Eukaryota</taxon>
        <taxon>Metazoa</taxon>
        <taxon>Spiralia</taxon>
        <taxon>Lophotrochozoa</taxon>
        <taxon>Platyhelminthes</taxon>
        <taxon>Trematoda</taxon>
        <taxon>Digenea</taxon>
        <taxon>Plagiorchiida</taxon>
        <taxon>Echinostomata</taxon>
        <taxon>Echinostomatoidea</taxon>
        <taxon>Fasciolidae</taxon>
        <taxon>Fasciolopsis</taxon>
    </lineage>
</organism>
<keyword evidence="9" id="KW-1185">Reference proteome</keyword>
<comment type="subcellular location">
    <subcellularLocation>
        <location evidence="1">Membrane</location>
        <topology evidence="1">Multi-pass membrane protein</topology>
    </subcellularLocation>
</comment>
<dbReference type="GO" id="GO:0016020">
    <property type="term" value="C:membrane"/>
    <property type="evidence" value="ECO:0007669"/>
    <property type="project" value="UniProtKB-SubCell"/>
</dbReference>
<evidence type="ECO:0000256" key="6">
    <source>
        <dbReference type="ARBA" id="ARBA00023136"/>
    </source>
</evidence>
<comment type="caution">
    <text evidence="8">The sequence shown here is derived from an EMBL/GenBank/DDBJ whole genome shotgun (WGS) entry which is preliminary data.</text>
</comment>
<proteinExistence type="inferred from homology"/>
<evidence type="ECO:0000256" key="4">
    <source>
        <dbReference type="ARBA" id="ARBA00022976"/>
    </source>
</evidence>
<sequence length="85" mass="9501">MCVSVMQIFWSLMLFTAFDERKWIYLPLAYGTHLCVAVLSLLNGCPSPWPEIVCLAYTIITASMALTSYVALTGRHLGFSRTPPD</sequence>
<evidence type="ECO:0000256" key="5">
    <source>
        <dbReference type="ARBA" id="ARBA00022989"/>
    </source>
</evidence>
<evidence type="ECO:0000256" key="3">
    <source>
        <dbReference type="ARBA" id="ARBA00022692"/>
    </source>
</evidence>
<feature type="transmembrane region" description="Helical" evidence="7">
    <location>
        <begin position="23"/>
        <end position="42"/>
    </location>
</feature>
<comment type="similarity">
    <text evidence="2">Belongs to the APH-1 family.</text>
</comment>
<keyword evidence="3 7" id="KW-0812">Transmembrane</keyword>
<evidence type="ECO:0000256" key="7">
    <source>
        <dbReference type="SAM" id="Phobius"/>
    </source>
</evidence>
<dbReference type="InterPro" id="IPR009294">
    <property type="entry name" value="Aph-1"/>
</dbReference>
<evidence type="ECO:0000256" key="1">
    <source>
        <dbReference type="ARBA" id="ARBA00004141"/>
    </source>
</evidence>
<dbReference type="AlphaFoldDB" id="A0A8E0VKY8"/>
<dbReference type="EMBL" id="LUCM01004625">
    <property type="protein sequence ID" value="KAA0194084.1"/>
    <property type="molecule type" value="Genomic_DNA"/>
</dbReference>